<feature type="region of interest" description="Disordered" evidence="2">
    <location>
        <begin position="1"/>
        <end position="117"/>
    </location>
</feature>
<evidence type="ECO:0000256" key="2">
    <source>
        <dbReference type="SAM" id="MobiDB-lite"/>
    </source>
</evidence>
<evidence type="ECO:0000256" key="1">
    <source>
        <dbReference type="ARBA" id="ARBA00009108"/>
    </source>
</evidence>
<name>A0ABT0JX51_9ACTN</name>
<feature type="compositionally biased region" description="Low complexity" evidence="2">
    <location>
        <begin position="205"/>
        <end position="216"/>
    </location>
</feature>
<keyword evidence="3" id="KW-0812">Transmembrane</keyword>
<dbReference type="Pfam" id="PF05949">
    <property type="entry name" value="DUF881"/>
    <property type="match status" value="1"/>
</dbReference>
<reference evidence="4 5" key="1">
    <citation type="submission" date="2022-04" db="EMBL/GenBank/DDBJ databases">
        <title>Genome diversity in the genus Frankia.</title>
        <authorList>
            <person name="Carlos-Shanley C."/>
            <person name="Hahn D."/>
        </authorList>
    </citation>
    <scope>NUCLEOTIDE SEQUENCE [LARGE SCALE GENOMIC DNA]</scope>
    <source>
        <strain evidence="4 5">Ag45/Mut15</strain>
    </source>
</reference>
<accession>A0ABT0JX51</accession>
<comment type="caution">
    <text evidence="4">The sequence shown here is derived from an EMBL/GenBank/DDBJ whole genome shotgun (WGS) entry which is preliminary data.</text>
</comment>
<evidence type="ECO:0000313" key="5">
    <source>
        <dbReference type="Proteomes" id="UP001201873"/>
    </source>
</evidence>
<proteinExistence type="inferred from homology"/>
<feature type="compositionally biased region" description="Basic and acidic residues" evidence="2">
    <location>
        <begin position="60"/>
        <end position="73"/>
    </location>
</feature>
<dbReference type="EMBL" id="JALKFT010000007">
    <property type="protein sequence ID" value="MCK9875995.1"/>
    <property type="molecule type" value="Genomic_DNA"/>
</dbReference>
<dbReference type="Proteomes" id="UP001201873">
    <property type="component" value="Unassembled WGS sequence"/>
</dbReference>
<dbReference type="RefSeq" id="WP_248824359.1">
    <property type="nucleotide sequence ID" value="NZ_JALKFT010000007.1"/>
</dbReference>
<feature type="compositionally biased region" description="Polar residues" evidence="2">
    <location>
        <begin position="1"/>
        <end position="11"/>
    </location>
</feature>
<dbReference type="PANTHER" id="PTHR37313">
    <property type="entry name" value="UPF0749 PROTEIN RV1825"/>
    <property type="match status" value="1"/>
</dbReference>
<organism evidence="4 5">
    <name type="scientific">Frankia umida</name>
    <dbReference type="NCBI Taxonomy" id="573489"/>
    <lineage>
        <taxon>Bacteria</taxon>
        <taxon>Bacillati</taxon>
        <taxon>Actinomycetota</taxon>
        <taxon>Actinomycetes</taxon>
        <taxon>Frankiales</taxon>
        <taxon>Frankiaceae</taxon>
        <taxon>Frankia</taxon>
    </lineage>
</organism>
<feature type="region of interest" description="Disordered" evidence="2">
    <location>
        <begin position="189"/>
        <end position="219"/>
    </location>
</feature>
<feature type="compositionally biased region" description="Low complexity" evidence="2">
    <location>
        <begin position="74"/>
        <end position="83"/>
    </location>
</feature>
<protein>
    <submittedName>
        <fullName evidence="4">DUF881 domain-containing protein</fullName>
    </submittedName>
</protein>
<dbReference type="InterPro" id="IPR010273">
    <property type="entry name" value="DUF881"/>
</dbReference>
<dbReference type="PANTHER" id="PTHR37313:SF2">
    <property type="entry name" value="UPF0749 PROTEIN YLXX"/>
    <property type="match status" value="1"/>
</dbReference>
<gene>
    <name evidence="4" type="ORF">MXD59_09435</name>
</gene>
<keyword evidence="5" id="KW-1185">Reference proteome</keyword>
<sequence>MKRPARSTSAQDPHLEATPDAKPPSDASAHTSDAEAGNQPEGQTADVAQEVPRTQPETVTEDRAGRVAADRPESVAAAASVVEDAARTDRGAGQPSGPPEPSGEPGESPLGERAERGARARRGLRVMTLLLLAGLGFGGVIAVRSAAPSFSVAQAGPDQLAATLRGIGAADRSLVAQEGRLRQVAGLLPGAAPTAGQPGPPAPSVAPASASATPGPDDADEVAVLAGTVPVTGPGLELTIRDPKGSVDASVLLDALQELRDAGAEAIEIAGVRVGVSTYVADHPGLGLVVDGRSITAPYVLRVIGDAHTLDRALRIPGGVLDTVAAREGAQTGVRTFVRMEIRTVRPTPSARYARPAG</sequence>
<evidence type="ECO:0000313" key="4">
    <source>
        <dbReference type="EMBL" id="MCK9875995.1"/>
    </source>
</evidence>
<comment type="similarity">
    <text evidence="1">Belongs to the UPF0749 family.</text>
</comment>
<dbReference type="Gene3D" id="3.30.70.1880">
    <property type="entry name" value="Protein of unknown function DUF881"/>
    <property type="match status" value="1"/>
</dbReference>
<keyword evidence="3" id="KW-1133">Transmembrane helix</keyword>
<evidence type="ECO:0000256" key="3">
    <source>
        <dbReference type="SAM" id="Phobius"/>
    </source>
</evidence>
<keyword evidence="3" id="KW-0472">Membrane</keyword>
<feature type="transmembrane region" description="Helical" evidence="3">
    <location>
        <begin position="123"/>
        <end position="143"/>
    </location>
</feature>